<protein>
    <recommendedName>
        <fullName evidence="3">Reverse transcriptase domain-containing protein</fullName>
    </recommendedName>
</protein>
<organism evidence="1 2">
    <name type="scientific">Aromia moschata</name>
    <dbReference type="NCBI Taxonomy" id="1265417"/>
    <lineage>
        <taxon>Eukaryota</taxon>
        <taxon>Metazoa</taxon>
        <taxon>Ecdysozoa</taxon>
        <taxon>Arthropoda</taxon>
        <taxon>Hexapoda</taxon>
        <taxon>Insecta</taxon>
        <taxon>Pterygota</taxon>
        <taxon>Neoptera</taxon>
        <taxon>Endopterygota</taxon>
        <taxon>Coleoptera</taxon>
        <taxon>Polyphaga</taxon>
        <taxon>Cucujiformia</taxon>
        <taxon>Chrysomeloidea</taxon>
        <taxon>Cerambycidae</taxon>
        <taxon>Cerambycinae</taxon>
        <taxon>Callichromatini</taxon>
        <taxon>Aromia</taxon>
    </lineage>
</organism>
<dbReference type="EMBL" id="JAPWTK010000003">
    <property type="protein sequence ID" value="KAJ8962233.1"/>
    <property type="molecule type" value="Genomic_DNA"/>
</dbReference>
<dbReference type="PANTHER" id="PTHR19446">
    <property type="entry name" value="REVERSE TRANSCRIPTASES"/>
    <property type="match status" value="1"/>
</dbReference>
<evidence type="ECO:0008006" key="3">
    <source>
        <dbReference type="Google" id="ProtNLM"/>
    </source>
</evidence>
<dbReference type="Proteomes" id="UP001162162">
    <property type="component" value="Unassembled WGS sequence"/>
</dbReference>
<sequence length="180" mass="20661">MSTLKATVKKLKNKKSSVDGINTEILKMAVEAIGETFLKVINSSLECGKFPDEWKKSTIIPVEKRPNTILGEEHRPLNMVPSYEKLLETVVNDQLVEYCITNNLLTKHQAGFRKNNSCESALHSVLFHWHEAINNKQIIGAIFIDFQRAFETIDRDLLLLKMEQLGIKGTVFKWFKRNET</sequence>
<reference evidence="1" key="1">
    <citation type="journal article" date="2023" name="Insect Mol. Biol.">
        <title>Genome sequencing provides insights into the evolution of gene families encoding plant cell wall-degrading enzymes in longhorned beetles.</title>
        <authorList>
            <person name="Shin N.R."/>
            <person name="Okamura Y."/>
            <person name="Kirsch R."/>
            <person name="Pauchet Y."/>
        </authorList>
    </citation>
    <scope>NUCLEOTIDE SEQUENCE</scope>
    <source>
        <strain evidence="1">AMC_N1</strain>
    </source>
</reference>
<gene>
    <name evidence="1" type="ORF">NQ318_018205</name>
</gene>
<proteinExistence type="predicted"/>
<keyword evidence="2" id="KW-1185">Reference proteome</keyword>
<comment type="caution">
    <text evidence="1">The sequence shown here is derived from an EMBL/GenBank/DDBJ whole genome shotgun (WGS) entry which is preliminary data.</text>
</comment>
<evidence type="ECO:0000313" key="2">
    <source>
        <dbReference type="Proteomes" id="UP001162162"/>
    </source>
</evidence>
<accession>A0AAV8ZFQ7</accession>
<name>A0AAV8ZFQ7_9CUCU</name>
<evidence type="ECO:0000313" key="1">
    <source>
        <dbReference type="EMBL" id="KAJ8962233.1"/>
    </source>
</evidence>
<dbReference type="AlphaFoldDB" id="A0AAV8ZFQ7"/>